<gene>
    <name evidence="2" type="primary">Necator_chrX.g26054</name>
    <name evidence="2" type="ORF">RB195_025888</name>
</gene>
<keyword evidence="1" id="KW-0472">Membrane</keyword>
<dbReference type="InterPro" id="IPR033579">
    <property type="entry name" value="TMEM128"/>
</dbReference>
<protein>
    <submittedName>
        <fullName evidence="2">Uncharacterized protein</fullName>
    </submittedName>
</protein>
<feature type="transmembrane region" description="Helical" evidence="1">
    <location>
        <begin position="59"/>
        <end position="80"/>
    </location>
</feature>
<feature type="transmembrane region" description="Helical" evidence="1">
    <location>
        <begin position="119"/>
        <end position="140"/>
    </location>
</feature>
<keyword evidence="3" id="KW-1185">Reference proteome</keyword>
<proteinExistence type="predicted"/>
<evidence type="ECO:0000313" key="3">
    <source>
        <dbReference type="Proteomes" id="UP001303046"/>
    </source>
</evidence>
<feature type="transmembrane region" description="Helical" evidence="1">
    <location>
        <begin position="86"/>
        <end position="107"/>
    </location>
</feature>
<sequence length="169" mass="19704">MLDDQFRMRVNTGCTVDSKDSGIDVRSRSHNFPKRALCRESLKPVMEDGEDPKWDVDTILWAIVFALTVWFFRLPMSIWFSKKVDWSLVTLSIGCFSIFCSCGLWMYWKYRSITRWRLLSPYIFTLAWIAFVGGVVSFSASTWLLFGWWSLYIVGVTMMFLVSIAPLFS</sequence>
<dbReference type="Pfam" id="PF20479">
    <property type="entry name" value="TMEM128"/>
    <property type="match status" value="1"/>
</dbReference>
<reference evidence="2 3" key="1">
    <citation type="submission" date="2023-08" db="EMBL/GenBank/DDBJ databases">
        <title>A Necator americanus chromosomal reference genome.</title>
        <authorList>
            <person name="Ilik V."/>
            <person name="Petrzelkova K.J."/>
            <person name="Pardy F."/>
            <person name="Fuh T."/>
            <person name="Niatou-Singa F.S."/>
            <person name="Gouil Q."/>
            <person name="Baker L."/>
            <person name="Ritchie M.E."/>
            <person name="Jex A.R."/>
            <person name="Gazzola D."/>
            <person name="Li H."/>
            <person name="Toshio Fujiwara R."/>
            <person name="Zhan B."/>
            <person name="Aroian R.V."/>
            <person name="Pafco B."/>
            <person name="Schwarz E.M."/>
        </authorList>
    </citation>
    <scope>NUCLEOTIDE SEQUENCE [LARGE SCALE GENOMIC DNA]</scope>
    <source>
        <strain evidence="2 3">Aroian</strain>
        <tissue evidence="2">Whole animal</tissue>
    </source>
</reference>
<accession>A0ABR1EUX3</accession>
<comment type="caution">
    <text evidence="2">The sequence shown here is derived from an EMBL/GenBank/DDBJ whole genome shotgun (WGS) entry which is preliminary data.</text>
</comment>
<organism evidence="2 3">
    <name type="scientific">Necator americanus</name>
    <name type="common">Human hookworm</name>
    <dbReference type="NCBI Taxonomy" id="51031"/>
    <lineage>
        <taxon>Eukaryota</taxon>
        <taxon>Metazoa</taxon>
        <taxon>Ecdysozoa</taxon>
        <taxon>Nematoda</taxon>
        <taxon>Chromadorea</taxon>
        <taxon>Rhabditida</taxon>
        <taxon>Rhabditina</taxon>
        <taxon>Rhabditomorpha</taxon>
        <taxon>Strongyloidea</taxon>
        <taxon>Ancylostomatidae</taxon>
        <taxon>Bunostominae</taxon>
        <taxon>Necator</taxon>
    </lineage>
</organism>
<keyword evidence="1" id="KW-0812">Transmembrane</keyword>
<dbReference type="EMBL" id="JAVFWL010000006">
    <property type="protein sequence ID" value="KAK6766260.1"/>
    <property type="molecule type" value="Genomic_DNA"/>
</dbReference>
<keyword evidence="1" id="KW-1133">Transmembrane helix</keyword>
<dbReference type="Proteomes" id="UP001303046">
    <property type="component" value="Unassembled WGS sequence"/>
</dbReference>
<evidence type="ECO:0000313" key="2">
    <source>
        <dbReference type="EMBL" id="KAK6766260.1"/>
    </source>
</evidence>
<evidence type="ECO:0000256" key="1">
    <source>
        <dbReference type="SAM" id="Phobius"/>
    </source>
</evidence>
<feature type="transmembrane region" description="Helical" evidence="1">
    <location>
        <begin position="146"/>
        <end position="168"/>
    </location>
</feature>
<name>A0ABR1EUX3_NECAM</name>